<dbReference type="OrthoDB" id="10013149at2759"/>
<dbReference type="Proteomes" id="UP000494206">
    <property type="component" value="Unassembled WGS sequence"/>
</dbReference>
<dbReference type="GO" id="GO:0006955">
    <property type="term" value="P:immune response"/>
    <property type="evidence" value="ECO:0007669"/>
    <property type="project" value="TreeGrafter"/>
</dbReference>
<evidence type="ECO:0000256" key="3">
    <source>
        <dbReference type="ARBA" id="ARBA00022679"/>
    </source>
</evidence>
<evidence type="ECO:0000256" key="5">
    <source>
        <dbReference type="ARBA" id="ARBA00022777"/>
    </source>
</evidence>
<dbReference type="EMBL" id="CADEPM010000006">
    <property type="protein sequence ID" value="CAB3407558.1"/>
    <property type="molecule type" value="Genomic_DNA"/>
</dbReference>
<protein>
    <recommendedName>
        <fullName evidence="9">Protein kinase domain-containing protein</fullName>
    </recommendedName>
</protein>
<feature type="region of interest" description="Disordered" evidence="8">
    <location>
        <begin position="1"/>
        <end position="24"/>
    </location>
</feature>
<organism evidence="10 11">
    <name type="scientific">Caenorhabditis bovis</name>
    <dbReference type="NCBI Taxonomy" id="2654633"/>
    <lineage>
        <taxon>Eukaryota</taxon>
        <taxon>Metazoa</taxon>
        <taxon>Ecdysozoa</taxon>
        <taxon>Nematoda</taxon>
        <taxon>Chromadorea</taxon>
        <taxon>Rhabditida</taxon>
        <taxon>Rhabditina</taxon>
        <taxon>Rhabditomorpha</taxon>
        <taxon>Rhabditoidea</taxon>
        <taxon>Rhabditidae</taxon>
        <taxon>Peloderinae</taxon>
        <taxon>Caenorhabditis</taxon>
    </lineage>
</organism>
<comment type="similarity">
    <text evidence="1">Belongs to the protein kinase superfamily. STE Ser/Thr protein kinase family. MAP kinase kinase kinase subfamily.</text>
</comment>
<keyword evidence="2" id="KW-0723">Serine/threonine-protein kinase</keyword>
<dbReference type="GO" id="GO:0043123">
    <property type="term" value="P:positive regulation of canonical NF-kappaB signal transduction"/>
    <property type="evidence" value="ECO:0007669"/>
    <property type="project" value="TreeGrafter"/>
</dbReference>
<dbReference type="Pfam" id="PF00069">
    <property type="entry name" value="Pkinase"/>
    <property type="match status" value="1"/>
</dbReference>
<sequence length="484" mass="55062">MSTVAHSAESSSMESPARPARIGSARDSELCATVDIPVIRPNQIDDLNNIALGRGTYGSVEKTKYRKSLDEDYMYAAIKYANSQHHRENLIREAKILTQFRTHPNVISIYGIYDSPKYGPSVVMEYMDCKSLAALVYESKIEYTIDHVASWMYQLVSAVDYFHSNNQVHRDLKLQNMLLSNRYTVMKICDFGTFRTIESSMTDNRGTPLTMAPEVFQGTHYTTKSDMFSVGIIMWQLLSREKPYPDYTVISLLWNVASGKTRPPELDCHYLLSGFYKRCWHQQPEIRPTSKEALEYFQLLKNEYPNGTRPLIDGTTNQPARTPQPPSNYRQRFEKSNYLSAARSHRRTGSDQTAGIRATCPKIEENAESGGAAAIRNGRSKSIAAGLAEIGLRVSAEAKRSTKKAPEYLELFAPAQPDVRDPESMRIFNEHTKLYENLVQIAHVKREVMAKKHLMQKSLAAYERKKQLHDRIKQLRSLIAAVDN</sequence>
<name>A0A8S1F7F0_9PELO</name>
<evidence type="ECO:0000256" key="2">
    <source>
        <dbReference type="ARBA" id="ARBA00022527"/>
    </source>
</evidence>
<dbReference type="InterPro" id="IPR000719">
    <property type="entry name" value="Prot_kinase_dom"/>
</dbReference>
<proteinExistence type="inferred from homology"/>
<dbReference type="PANTHER" id="PTHR46716:SF1">
    <property type="entry name" value="MITOGEN-ACTIVATED PROTEIN KINASE KINASE KINASE 7"/>
    <property type="match status" value="1"/>
</dbReference>
<dbReference type="GO" id="GO:0004709">
    <property type="term" value="F:MAP kinase kinase kinase activity"/>
    <property type="evidence" value="ECO:0007669"/>
    <property type="project" value="TreeGrafter"/>
</dbReference>
<dbReference type="PANTHER" id="PTHR46716">
    <property type="entry name" value="MITOGEN-ACTIVATED PROTEIN KINASE KINASE KINASE 7"/>
    <property type="match status" value="1"/>
</dbReference>
<dbReference type="PROSITE" id="PS00107">
    <property type="entry name" value="PROTEIN_KINASE_ATP"/>
    <property type="match status" value="1"/>
</dbReference>
<dbReference type="GO" id="GO:0005524">
    <property type="term" value="F:ATP binding"/>
    <property type="evidence" value="ECO:0007669"/>
    <property type="project" value="UniProtKB-UniRule"/>
</dbReference>
<dbReference type="PROSITE" id="PS50011">
    <property type="entry name" value="PROTEIN_KINASE_DOM"/>
    <property type="match status" value="1"/>
</dbReference>
<dbReference type="AlphaFoldDB" id="A0A8S1F7F0"/>
<evidence type="ECO:0000256" key="8">
    <source>
        <dbReference type="SAM" id="MobiDB-lite"/>
    </source>
</evidence>
<evidence type="ECO:0000313" key="11">
    <source>
        <dbReference type="Proteomes" id="UP000494206"/>
    </source>
</evidence>
<accession>A0A8S1F7F0</accession>
<keyword evidence="11" id="KW-1185">Reference proteome</keyword>
<dbReference type="InterPro" id="IPR011009">
    <property type="entry name" value="Kinase-like_dom_sf"/>
</dbReference>
<evidence type="ECO:0000256" key="7">
    <source>
        <dbReference type="PROSITE-ProRule" id="PRU10141"/>
    </source>
</evidence>
<keyword evidence="3" id="KW-0808">Transferase</keyword>
<evidence type="ECO:0000256" key="1">
    <source>
        <dbReference type="ARBA" id="ARBA00006529"/>
    </source>
</evidence>
<keyword evidence="5" id="KW-0418">Kinase</keyword>
<feature type="compositionally biased region" description="Polar residues" evidence="8">
    <location>
        <begin position="1"/>
        <end position="14"/>
    </location>
</feature>
<dbReference type="Gene3D" id="1.10.510.10">
    <property type="entry name" value="Transferase(Phosphotransferase) domain 1"/>
    <property type="match status" value="1"/>
</dbReference>
<dbReference type="SUPFAM" id="SSF56112">
    <property type="entry name" value="Protein kinase-like (PK-like)"/>
    <property type="match status" value="1"/>
</dbReference>
<dbReference type="InterPro" id="IPR017441">
    <property type="entry name" value="Protein_kinase_ATP_BS"/>
</dbReference>
<feature type="domain" description="Protein kinase" evidence="9">
    <location>
        <begin position="46"/>
        <end position="300"/>
    </location>
</feature>
<keyword evidence="4 7" id="KW-0547">Nucleotide-binding</keyword>
<comment type="caution">
    <text evidence="10">The sequence shown here is derived from an EMBL/GenBank/DDBJ whole genome shotgun (WGS) entry which is preliminary data.</text>
</comment>
<feature type="region of interest" description="Disordered" evidence="8">
    <location>
        <begin position="307"/>
        <end position="330"/>
    </location>
</feature>
<evidence type="ECO:0000256" key="4">
    <source>
        <dbReference type="ARBA" id="ARBA00022741"/>
    </source>
</evidence>
<evidence type="ECO:0000313" key="10">
    <source>
        <dbReference type="EMBL" id="CAB3407558.1"/>
    </source>
</evidence>
<dbReference type="Gene3D" id="3.30.200.20">
    <property type="entry name" value="Phosphorylase Kinase, domain 1"/>
    <property type="match status" value="1"/>
</dbReference>
<evidence type="ECO:0000259" key="9">
    <source>
        <dbReference type="PROSITE" id="PS50011"/>
    </source>
</evidence>
<dbReference type="GO" id="GO:0007254">
    <property type="term" value="P:JNK cascade"/>
    <property type="evidence" value="ECO:0007669"/>
    <property type="project" value="TreeGrafter"/>
</dbReference>
<dbReference type="SMART" id="SM00220">
    <property type="entry name" value="S_TKc"/>
    <property type="match status" value="1"/>
</dbReference>
<keyword evidence="6 7" id="KW-0067">ATP-binding</keyword>
<reference evidence="10 11" key="1">
    <citation type="submission" date="2020-04" db="EMBL/GenBank/DDBJ databases">
        <authorList>
            <person name="Laetsch R D."/>
            <person name="Stevens L."/>
            <person name="Kumar S."/>
            <person name="Blaxter L. M."/>
        </authorList>
    </citation>
    <scope>NUCLEOTIDE SEQUENCE [LARGE SCALE GENOMIC DNA]</scope>
</reference>
<gene>
    <name evidence="10" type="ORF">CBOVIS_LOCUS9473</name>
</gene>
<evidence type="ECO:0000256" key="6">
    <source>
        <dbReference type="ARBA" id="ARBA00022840"/>
    </source>
</evidence>
<feature type="binding site" evidence="7">
    <location>
        <position position="79"/>
    </location>
    <ligand>
        <name>ATP</name>
        <dbReference type="ChEBI" id="CHEBI:30616"/>
    </ligand>
</feature>